<reference evidence="2 3" key="1">
    <citation type="journal article" date="2024" name="Plant J.">
        <title>Genome sequences and population genomics reveal climatic adaptation and genomic divergence between two closely related sweetgum species.</title>
        <authorList>
            <person name="Xu W.Q."/>
            <person name="Ren C.Q."/>
            <person name="Zhang X.Y."/>
            <person name="Comes H.P."/>
            <person name="Liu X.H."/>
            <person name="Li Y.G."/>
            <person name="Kettle C.J."/>
            <person name="Jalonen R."/>
            <person name="Gaisberger H."/>
            <person name="Ma Y.Z."/>
            <person name="Qiu Y.X."/>
        </authorList>
    </citation>
    <scope>NUCLEOTIDE SEQUENCE [LARGE SCALE GENOMIC DNA]</scope>
    <source>
        <strain evidence="2">Hangzhou</strain>
    </source>
</reference>
<proteinExistence type="predicted"/>
<comment type="caution">
    <text evidence="2">The sequence shown here is derived from an EMBL/GenBank/DDBJ whole genome shotgun (WGS) entry which is preliminary data.</text>
</comment>
<dbReference type="EMBL" id="JBBPBK010000014">
    <property type="protein sequence ID" value="KAK9271290.1"/>
    <property type="molecule type" value="Genomic_DNA"/>
</dbReference>
<accession>A0AAP0R6S8</accession>
<organism evidence="2 3">
    <name type="scientific">Liquidambar formosana</name>
    <name type="common">Formosan gum</name>
    <dbReference type="NCBI Taxonomy" id="63359"/>
    <lineage>
        <taxon>Eukaryota</taxon>
        <taxon>Viridiplantae</taxon>
        <taxon>Streptophyta</taxon>
        <taxon>Embryophyta</taxon>
        <taxon>Tracheophyta</taxon>
        <taxon>Spermatophyta</taxon>
        <taxon>Magnoliopsida</taxon>
        <taxon>eudicotyledons</taxon>
        <taxon>Gunneridae</taxon>
        <taxon>Pentapetalae</taxon>
        <taxon>Saxifragales</taxon>
        <taxon>Altingiaceae</taxon>
        <taxon>Liquidambar</taxon>
    </lineage>
</organism>
<keyword evidence="1" id="KW-0812">Transmembrane</keyword>
<sequence length="248" mass="28506">MARLEWGYQGRGKWCSYKRTTLIVCSINIVVALYVLRSLCSSLYIYPYDDSQNAVNYTPDQIRKMEESIRIRRASEPLELIKLVGDLNKEFSREERVVELPIAVKQKITDEILQRLKGLQSNVNASDQREAVESWRKEKLEEAKQLTLGKNLLNSTFLPEEAGTLIEALESNWAILLEEIGVWIPAEVVHNEHEDKPEGEEEFGNDFIFHASQIFFPFVLPTPPTPKSQCSVQLSLQFDLSARILKHI</sequence>
<dbReference type="AlphaFoldDB" id="A0AAP0R6S8"/>
<gene>
    <name evidence="2" type="ORF">L1049_026880</name>
</gene>
<evidence type="ECO:0000256" key="1">
    <source>
        <dbReference type="SAM" id="Phobius"/>
    </source>
</evidence>
<keyword evidence="1" id="KW-0472">Membrane</keyword>
<dbReference type="Proteomes" id="UP001415857">
    <property type="component" value="Unassembled WGS sequence"/>
</dbReference>
<dbReference type="PANTHER" id="PTHR33344">
    <property type="entry name" value="OS02G0761600 PROTEIN"/>
    <property type="match status" value="1"/>
</dbReference>
<dbReference type="PANTHER" id="PTHR33344:SF1">
    <property type="entry name" value="OS06G0214100 PROTEIN"/>
    <property type="match status" value="1"/>
</dbReference>
<evidence type="ECO:0000313" key="2">
    <source>
        <dbReference type="EMBL" id="KAK9271290.1"/>
    </source>
</evidence>
<feature type="transmembrane region" description="Helical" evidence="1">
    <location>
        <begin position="21"/>
        <end position="46"/>
    </location>
</feature>
<keyword evidence="3" id="KW-1185">Reference proteome</keyword>
<evidence type="ECO:0000313" key="3">
    <source>
        <dbReference type="Proteomes" id="UP001415857"/>
    </source>
</evidence>
<keyword evidence="1" id="KW-1133">Transmembrane helix</keyword>
<name>A0AAP0R6S8_LIQFO</name>
<protein>
    <submittedName>
        <fullName evidence="2">Uncharacterized protein</fullName>
    </submittedName>
</protein>